<name>A0A563VR28_9CYAN</name>
<sequence length="176" mass="20056">MLEVLKIGLLPKFLPIEIENSWRAFFIMVEISHETAAQTEDRLLKVIAQSEFKIFAESYVFEEFTINNFSNLARQDALALVRDHEVWSQLIPSNDATKEQFKIFSFHFDDCADNSGFVGWLASHLKTKLGTGVFVTCGQNLQRGGIFDYWGCPLEISDNVIDEIEKLIVEGKKLCS</sequence>
<evidence type="ECO:0000313" key="2">
    <source>
        <dbReference type="Proteomes" id="UP000320055"/>
    </source>
</evidence>
<protein>
    <submittedName>
        <fullName evidence="1">Uncharacterized protein</fullName>
    </submittedName>
</protein>
<proteinExistence type="predicted"/>
<dbReference type="Pfam" id="PF19696">
    <property type="entry name" value="DUF6196"/>
    <property type="match status" value="1"/>
</dbReference>
<dbReference type="Proteomes" id="UP000320055">
    <property type="component" value="Unassembled WGS sequence"/>
</dbReference>
<keyword evidence="2" id="KW-1185">Reference proteome</keyword>
<reference evidence="1 2" key="1">
    <citation type="submission" date="2019-01" db="EMBL/GenBank/DDBJ databases">
        <authorList>
            <person name="Brito A."/>
        </authorList>
    </citation>
    <scope>NUCLEOTIDE SEQUENCE [LARGE SCALE GENOMIC DNA]</scope>
    <source>
        <strain evidence="1">1</strain>
    </source>
</reference>
<dbReference type="EMBL" id="CAACVJ010000136">
    <property type="protein sequence ID" value="VEP13835.1"/>
    <property type="molecule type" value="Genomic_DNA"/>
</dbReference>
<evidence type="ECO:0000313" key="1">
    <source>
        <dbReference type="EMBL" id="VEP13835.1"/>
    </source>
</evidence>
<gene>
    <name evidence="1" type="ORF">H1P_2200015</name>
</gene>
<organism evidence="1 2">
    <name type="scientific">Hyella patelloides LEGE 07179</name>
    <dbReference type="NCBI Taxonomy" id="945734"/>
    <lineage>
        <taxon>Bacteria</taxon>
        <taxon>Bacillati</taxon>
        <taxon>Cyanobacteriota</taxon>
        <taxon>Cyanophyceae</taxon>
        <taxon>Pleurocapsales</taxon>
        <taxon>Hyellaceae</taxon>
        <taxon>Hyella</taxon>
    </lineage>
</organism>
<dbReference type="AlphaFoldDB" id="A0A563VR28"/>
<accession>A0A563VR28</accession>
<dbReference type="InterPro" id="IPR045674">
    <property type="entry name" value="DUF6196"/>
</dbReference>